<dbReference type="Proteomes" id="UP000183567">
    <property type="component" value="Unassembled WGS sequence"/>
</dbReference>
<keyword evidence="1" id="KW-0812">Transmembrane</keyword>
<evidence type="ECO:0000313" key="3">
    <source>
        <dbReference type="Proteomes" id="UP000183567"/>
    </source>
</evidence>
<proteinExistence type="predicted"/>
<keyword evidence="3" id="KW-1185">Reference proteome</keyword>
<reference evidence="2 3" key="1">
    <citation type="submission" date="2016-03" db="EMBL/GenBank/DDBJ databases">
        <title>Comparative genomics of the ectomycorrhizal sister species Rhizopogon vinicolor and Rhizopogon vesiculosus (Basidiomycota: Boletales) reveals a divergence of the mating type B locus.</title>
        <authorList>
            <person name="Mujic A.B."/>
            <person name="Kuo A."/>
            <person name="Tritt A."/>
            <person name="Lipzen A."/>
            <person name="Chen C."/>
            <person name="Johnson J."/>
            <person name="Sharma A."/>
            <person name="Barry K."/>
            <person name="Grigoriev I.V."/>
            <person name="Spatafora J.W."/>
        </authorList>
    </citation>
    <scope>NUCLEOTIDE SEQUENCE [LARGE SCALE GENOMIC DNA]</scope>
    <source>
        <strain evidence="2 3">AM-OR11-056</strain>
    </source>
</reference>
<organism evidence="2 3">
    <name type="scientific">Rhizopogon vesiculosus</name>
    <dbReference type="NCBI Taxonomy" id="180088"/>
    <lineage>
        <taxon>Eukaryota</taxon>
        <taxon>Fungi</taxon>
        <taxon>Dikarya</taxon>
        <taxon>Basidiomycota</taxon>
        <taxon>Agaricomycotina</taxon>
        <taxon>Agaricomycetes</taxon>
        <taxon>Agaricomycetidae</taxon>
        <taxon>Boletales</taxon>
        <taxon>Suillineae</taxon>
        <taxon>Rhizopogonaceae</taxon>
        <taxon>Rhizopogon</taxon>
    </lineage>
</organism>
<feature type="transmembrane region" description="Helical" evidence="1">
    <location>
        <begin position="51"/>
        <end position="70"/>
    </location>
</feature>
<keyword evidence="1" id="KW-0472">Membrane</keyword>
<gene>
    <name evidence="2" type="ORF">AZE42_13133</name>
</gene>
<protein>
    <submittedName>
        <fullName evidence="2">Uncharacterized protein</fullName>
    </submittedName>
</protein>
<dbReference type="AlphaFoldDB" id="A0A1J8Q8Z0"/>
<comment type="caution">
    <text evidence="2">The sequence shown here is derived from an EMBL/GenBank/DDBJ whole genome shotgun (WGS) entry which is preliminary data.</text>
</comment>
<keyword evidence="1" id="KW-1133">Transmembrane helix</keyword>
<feature type="non-terminal residue" evidence="2">
    <location>
        <position position="78"/>
    </location>
</feature>
<evidence type="ECO:0000256" key="1">
    <source>
        <dbReference type="SAM" id="Phobius"/>
    </source>
</evidence>
<name>A0A1J8Q8Z0_9AGAM</name>
<sequence length="78" mass="8797">MTNLVACVCVIDAALSHLSIDSHLANQDKLLLIRIWSTMEAMNLAIHLRQRMVYDILTLLFTITVTTGAIKRSVRVMK</sequence>
<accession>A0A1J8Q8Z0</accession>
<dbReference type="EMBL" id="LVVM01001638">
    <property type="protein sequence ID" value="OJA18110.1"/>
    <property type="molecule type" value="Genomic_DNA"/>
</dbReference>
<evidence type="ECO:0000313" key="2">
    <source>
        <dbReference type="EMBL" id="OJA18110.1"/>
    </source>
</evidence>